<sequence length="106" mass="12101">METRAANGVPLLFYGFPTKDEVLAEGLRRKTARRDAETPVPILVRVTLRDSAVVSIIWNMREWETSTDVEEELRSHQARTLPQAEYDAILVEYAFEPNDLPEVVTV</sequence>
<comment type="caution">
    <text evidence="1">The sequence shown here is derived from an EMBL/GenBank/DDBJ whole genome shotgun (WGS) entry which is preliminary data.</text>
</comment>
<keyword evidence="2" id="KW-1185">Reference proteome</keyword>
<protein>
    <submittedName>
        <fullName evidence="1">Uncharacterized protein</fullName>
    </submittedName>
</protein>
<dbReference type="EMBL" id="VDFU01000078">
    <property type="protein sequence ID" value="TNC43023.1"/>
    <property type="molecule type" value="Genomic_DNA"/>
</dbReference>
<dbReference type="Proteomes" id="UP000305887">
    <property type="component" value="Unassembled WGS sequence"/>
</dbReference>
<dbReference type="AlphaFoldDB" id="A0A5C4MG43"/>
<dbReference type="RefSeq" id="WP_139079136.1">
    <property type="nucleotide sequence ID" value="NZ_VDFU01000078.1"/>
</dbReference>
<evidence type="ECO:0000313" key="2">
    <source>
        <dbReference type="Proteomes" id="UP000305887"/>
    </source>
</evidence>
<evidence type="ECO:0000313" key="1">
    <source>
        <dbReference type="EMBL" id="TNC43023.1"/>
    </source>
</evidence>
<gene>
    <name evidence="1" type="ORF">FHG66_21225</name>
</gene>
<proteinExistence type="predicted"/>
<accession>A0A5C4MG43</accession>
<reference evidence="1 2" key="1">
    <citation type="submission" date="2019-06" db="EMBL/GenBank/DDBJ databases">
        <title>YIM 131921 draft genome.</title>
        <authorList>
            <person name="Jiang L."/>
        </authorList>
    </citation>
    <scope>NUCLEOTIDE SEQUENCE [LARGE SCALE GENOMIC DNA]</scope>
    <source>
        <strain evidence="1 2">YIM 131921</strain>
    </source>
</reference>
<organism evidence="1 2">
    <name type="scientific">Rubellimicrobium rubrum</name>
    <dbReference type="NCBI Taxonomy" id="2585369"/>
    <lineage>
        <taxon>Bacteria</taxon>
        <taxon>Pseudomonadati</taxon>
        <taxon>Pseudomonadota</taxon>
        <taxon>Alphaproteobacteria</taxon>
        <taxon>Rhodobacterales</taxon>
        <taxon>Roseobacteraceae</taxon>
        <taxon>Rubellimicrobium</taxon>
    </lineage>
</organism>
<name>A0A5C4MG43_9RHOB</name>